<dbReference type="Proteomes" id="UP000050872">
    <property type="component" value="Unassembled WGS sequence"/>
</dbReference>
<evidence type="ECO:0000313" key="1">
    <source>
        <dbReference type="EMBL" id="KRL42731.1"/>
    </source>
</evidence>
<dbReference type="STRING" id="1423770.FD29_GL001601"/>
<proteinExistence type="predicted"/>
<organism evidence="1 2">
    <name type="scientific">Companilactobacillus mindensis DSM 14500</name>
    <dbReference type="NCBI Taxonomy" id="1423770"/>
    <lineage>
        <taxon>Bacteria</taxon>
        <taxon>Bacillati</taxon>
        <taxon>Bacillota</taxon>
        <taxon>Bacilli</taxon>
        <taxon>Lactobacillales</taxon>
        <taxon>Lactobacillaceae</taxon>
        <taxon>Companilactobacillus</taxon>
    </lineage>
</organism>
<accession>A0A0R1QNR6</accession>
<reference evidence="1 2" key="1">
    <citation type="journal article" date="2015" name="Genome Announc.">
        <title>Expanding the biotechnology potential of lactobacilli through comparative genomics of 213 strains and associated genera.</title>
        <authorList>
            <person name="Sun Z."/>
            <person name="Harris H.M."/>
            <person name="McCann A."/>
            <person name="Guo C."/>
            <person name="Argimon S."/>
            <person name="Zhang W."/>
            <person name="Yang X."/>
            <person name="Jeffery I.B."/>
            <person name="Cooney J.C."/>
            <person name="Kagawa T.F."/>
            <person name="Liu W."/>
            <person name="Song Y."/>
            <person name="Salvetti E."/>
            <person name="Wrobel A."/>
            <person name="Rasinkangas P."/>
            <person name="Parkhill J."/>
            <person name="Rea M.C."/>
            <person name="O'Sullivan O."/>
            <person name="Ritari J."/>
            <person name="Douillard F.P."/>
            <person name="Paul Ross R."/>
            <person name="Yang R."/>
            <person name="Briner A.E."/>
            <person name="Felis G.E."/>
            <person name="de Vos W.M."/>
            <person name="Barrangou R."/>
            <person name="Klaenhammer T.R."/>
            <person name="Caufield P.W."/>
            <person name="Cui Y."/>
            <person name="Zhang H."/>
            <person name="O'Toole P.W."/>
        </authorList>
    </citation>
    <scope>NUCLEOTIDE SEQUENCE [LARGE SCALE GENOMIC DNA]</scope>
    <source>
        <strain evidence="1 2">DSM 14500</strain>
    </source>
</reference>
<evidence type="ECO:0000313" key="2">
    <source>
        <dbReference type="Proteomes" id="UP000050872"/>
    </source>
</evidence>
<comment type="caution">
    <text evidence="1">The sequence shown here is derived from an EMBL/GenBank/DDBJ whole genome shotgun (WGS) entry which is preliminary data.</text>
</comment>
<sequence length="86" mass="10226">MIESLTALMISTLIIFLLTICVNEQFKLLNDWEQRVNAHKVILLNLKDPQVKNPLVIENKRYYFQKSNEIYQVRVNNDVYEIKVKS</sequence>
<keyword evidence="2" id="KW-1185">Reference proteome</keyword>
<dbReference type="AlphaFoldDB" id="A0A0R1QNR6"/>
<gene>
    <name evidence="1" type="ORF">FD29_GL001601</name>
</gene>
<dbReference type="PATRIC" id="fig|1423770.3.peg.1638"/>
<protein>
    <submittedName>
        <fullName evidence="1">Uncharacterized protein</fullName>
    </submittedName>
</protein>
<dbReference type="EMBL" id="AZEZ01000102">
    <property type="protein sequence ID" value="KRL42731.1"/>
    <property type="molecule type" value="Genomic_DNA"/>
</dbReference>
<name>A0A0R1QNR6_9LACO</name>